<dbReference type="InterPro" id="IPR000742">
    <property type="entry name" value="EGF"/>
</dbReference>
<comment type="caution">
    <text evidence="6">The sequence shown here is derived from an EMBL/GenBank/DDBJ whole genome shotgun (WGS) entry which is preliminary data.</text>
</comment>
<gene>
    <name evidence="6" type="primary">TIE1</name>
    <name evidence="6" type="ORF">AVEN_58458_1</name>
</gene>
<feature type="disulfide bond" evidence="2">
    <location>
        <begin position="362"/>
        <end position="371"/>
    </location>
</feature>
<keyword evidence="6" id="KW-0418">Kinase</keyword>
<dbReference type="Gene3D" id="2.170.130.20">
    <property type="entry name" value="LCCL-like domain"/>
    <property type="match status" value="1"/>
</dbReference>
<sequence length="548" mass="60797">MEVYNICRLIFIFVLFRASDAEISLKEVSCTSAISECPPDNTCRVNCDDVCIKDENDIFGTVFYSEHSPVCKSAIHDFRISPWNASERTVTFKREQPRNVYFGSKRMHLSSNLQDLSKQPSGGNGITSYKFLSPYISESPLDVASLHREYLFGEKGVHYQFCYISRRNITFYQYCNTNIQKPCLTLHIKKNYNRGAVGLFLPLQAEWKVDCSTNRTILNDKLNAGYQCVPANKTLSTVTSIAFRKDAYFYPTTFTKTVNLHEEVSLQMTEKGACKDTIWRKDRGDPISQGVARTSISFPKVEVGHSGIYSLECRDSDITRAGFIHLIVRTCPEGKHGNLCTKECPDCLNGGVCHDLNGECICPPGFYGETCERACPPGLFGRKCNMKCANPLNVDDHDGEDSGEGNDDDEHEGDEPEGIADELPDELTCKGALICLPHPYGCSCGAGFGGLFCNETCKPGTYGAGCRQRRECHCANGKDCSIYTGSCDGDCAPGWFGKHCDNYMAKLSFDSASSFAVNLTWKTPFEFILLLLVLHTTLHISVLGGGML</sequence>
<dbReference type="PANTHER" id="PTHR24035">
    <property type="entry name" value="MULTIPLE EPIDERMAL GROWTH FACTOR-LIKE DOMAINS PROTEIN"/>
    <property type="match status" value="1"/>
</dbReference>
<feature type="domain" description="EGF-like" evidence="5">
    <location>
        <begin position="336"/>
        <end position="372"/>
    </location>
</feature>
<evidence type="ECO:0000256" key="2">
    <source>
        <dbReference type="PROSITE-ProRule" id="PRU00076"/>
    </source>
</evidence>
<accession>A0A4Y2NMJ3</accession>
<feature type="compositionally biased region" description="Acidic residues" evidence="3">
    <location>
        <begin position="397"/>
        <end position="418"/>
    </location>
</feature>
<dbReference type="Gene3D" id="2.170.300.10">
    <property type="entry name" value="Tie2 ligand-binding domain superfamily"/>
    <property type="match status" value="2"/>
</dbReference>
<evidence type="ECO:0000256" key="3">
    <source>
        <dbReference type="SAM" id="MobiDB-lite"/>
    </source>
</evidence>
<dbReference type="AlphaFoldDB" id="A0A4Y2NMJ3"/>
<evidence type="ECO:0000313" key="7">
    <source>
        <dbReference type="Proteomes" id="UP000499080"/>
    </source>
</evidence>
<evidence type="ECO:0000259" key="5">
    <source>
        <dbReference type="PROSITE" id="PS50026"/>
    </source>
</evidence>
<dbReference type="SMART" id="SM00181">
    <property type="entry name" value="EGF"/>
    <property type="match status" value="2"/>
</dbReference>
<proteinExistence type="predicted"/>
<dbReference type="PROSITE" id="PS50026">
    <property type="entry name" value="EGF_3"/>
    <property type="match status" value="1"/>
</dbReference>
<evidence type="ECO:0000256" key="4">
    <source>
        <dbReference type="SAM" id="SignalP"/>
    </source>
</evidence>
<dbReference type="SUPFAM" id="SSF69848">
    <property type="entry name" value="LCCL domain"/>
    <property type="match status" value="1"/>
</dbReference>
<dbReference type="OrthoDB" id="6421748at2759"/>
<dbReference type="InterPro" id="IPR013111">
    <property type="entry name" value="EGF_extracell"/>
</dbReference>
<dbReference type="CDD" id="cd00054">
    <property type="entry name" value="EGF_CA"/>
    <property type="match status" value="1"/>
</dbReference>
<keyword evidence="7" id="KW-1185">Reference proteome</keyword>
<name>A0A4Y2NMJ3_ARAVE</name>
<dbReference type="Proteomes" id="UP000499080">
    <property type="component" value="Unassembled WGS sequence"/>
</dbReference>
<keyword evidence="4" id="KW-0732">Signal</keyword>
<dbReference type="PANTHER" id="PTHR24035:SF109">
    <property type="entry name" value="PROTEIN DRAPER"/>
    <property type="match status" value="1"/>
</dbReference>
<dbReference type="GO" id="GO:0016301">
    <property type="term" value="F:kinase activity"/>
    <property type="evidence" value="ECO:0007669"/>
    <property type="project" value="UniProtKB-KW"/>
</dbReference>
<dbReference type="Gene3D" id="2.60.40.10">
    <property type="entry name" value="Immunoglobulins"/>
    <property type="match status" value="1"/>
</dbReference>
<feature type="chain" id="PRO_5021364200" evidence="4">
    <location>
        <begin position="22"/>
        <end position="548"/>
    </location>
</feature>
<feature type="region of interest" description="Disordered" evidence="3">
    <location>
        <begin position="395"/>
        <end position="418"/>
    </location>
</feature>
<keyword evidence="1 2" id="KW-1015">Disulfide bond</keyword>
<evidence type="ECO:0000313" key="6">
    <source>
        <dbReference type="EMBL" id="GBN40084.1"/>
    </source>
</evidence>
<organism evidence="6 7">
    <name type="scientific">Araneus ventricosus</name>
    <name type="common">Orbweaver spider</name>
    <name type="synonym">Epeira ventricosa</name>
    <dbReference type="NCBI Taxonomy" id="182803"/>
    <lineage>
        <taxon>Eukaryota</taxon>
        <taxon>Metazoa</taxon>
        <taxon>Ecdysozoa</taxon>
        <taxon>Arthropoda</taxon>
        <taxon>Chelicerata</taxon>
        <taxon>Arachnida</taxon>
        <taxon>Araneae</taxon>
        <taxon>Araneomorphae</taxon>
        <taxon>Entelegynae</taxon>
        <taxon>Araneoidea</taxon>
        <taxon>Araneidae</taxon>
        <taxon>Araneus</taxon>
    </lineage>
</organism>
<dbReference type="InterPro" id="IPR013783">
    <property type="entry name" value="Ig-like_fold"/>
</dbReference>
<dbReference type="EMBL" id="BGPR01009451">
    <property type="protein sequence ID" value="GBN40084.1"/>
    <property type="molecule type" value="Genomic_DNA"/>
</dbReference>
<keyword evidence="6" id="KW-0675">Receptor</keyword>
<dbReference type="InterPro" id="IPR004043">
    <property type="entry name" value="LCCL"/>
</dbReference>
<protein>
    <submittedName>
        <fullName evidence="6">Tyrosine-protein kinase receptor Tie-1</fullName>
    </submittedName>
</protein>
<feature type="signal peptide" evidence="4">
    <location>
        <begin position="1"/>
        <end position="21"/>
    </location>
</feature>
<keyword evidence="6" id="KW-0808">Transferase</keyword>
<dbReference type="PROSITE" id="PS00022">
    <property type="entry name" value="EGF_1"/>
    <property type="match status" value="1"/>
</dbReference>
<reference evidence="6 7" key="1">
    <citation type="journal article" date="2019" name="Sci. Rep.">
        <title>Orb-weaving spider Araneus ventricosus genome elucidates the spidroin gene catalogue.</title>
        <authorList>
            <person name="Kono N."/>
            <person name="Nakamura H."/>
            <person name="Ohtoshi R."/>
            <person name="Moran D.A.P."/>
            <person name="Shinohara A."/>
            <person name="Yoshida Y."/>
            <person name="Fujiwara M."/>
            <person name="Mori M."/>
            <person name="Tomita M."/>
            <person name="Arakawa K."/>
        </authorList>
    </citation>
    <scope>NUCLEOTIDE SEQUENCE [LARGE SCALE GENOMIC DNA]</scope>
</reference>
<dbReference type="Pfam" id="PF03815">
    <property type="entry name" value="LCCL"/>
    <property type="match status" value="1"/>
</dbReference>
<evidence type="ECO:0000256" key="1">
    <source>
        <dbReference type="ARBA" id="ARBA00023157"/>
    </source>
</evidence>
<dbReference type="InterPro" id="IPR036609">
    <property type="entry name" value="LCCL_sf"/>
</dbReference>
<comment type="caution">
    <text evidence="2">Lacks conserved residue(s) required for the propagation of feature annotation.</text>
</comment>
<dbReference type="Pfam" id="PF07974">
    <property type="entry name" value="EGF_2"/>
    <property type="match status" value="1"/>
</dbReference>
<dbReference type="InterPro" id="IPR052108">
    <property type="entry name" value="MEGF/SIB"/>
</dbReference>
<keyword evidence="2" id="KW-0245">EGF-like domain</keyword>